<name>A0A1I5A5A5_9BACE</name>
<evidence type="ECO:0000313" key="2">
    <source>
        <dbReference type="Proteomes" id="UP000183766"/>
    </source>
</evidence>
<accession>A0A1I5A5A5</accession>
<gene>
    <name evidence="1" type="ORF">SAMN05216250_13856</name>
</gene>
<reference evidence="1 2" key="1">
    <citation type="submission" date="2016-10" db="EMBL/GenBank/DDBJ databases">
        <authorList>
            <person name="de Groot N.N."/>
        </authorList>
    </citation>
    <scope>NUCLEOTIDE SEQUENCE [LARGE SCALE GENOMIC DNA]</scope>
    <source>
        <strain evidence="1 2">NLAE-zl-C202</strain>
    </source>
</reference>
<dbReference type="AlphaFoldDB" id="A0A1I5A5A5"/>
<dbReference type="EMBL" id="FOUM01000038">
    <property type="protein sequence ID" value="SFN57596.1"/>
    <property type="molecule type" value="Genomic_DNA"/>
</dbReference>
<sequence>MILFVDTRVIKIRLIQMYPQYYITEEKGTVSLLNIVC</sequence>
<protein>
    <submittedName>
        <fullName evidence="1">Uncharacterized protein</fullName>
    </submittedName>
</protein>
<dbReference type="Proteomes" id="UP000183766">
    <property type="component" value="Unassembled WGS sequence"/>
</dbReference>
<proteinExistence type="predicted"/>
<evidence type="ECO:0000313" key="1">
    <source>
        <dbReference type="EMBL" id="SFN57596.1"/>
    </source>
</evidence>
<organism evidence="1 2">
    <name type="scientific">Bacteroides xylanisolvens</name>
    <dbReference type="NCBI Taxonomy" id="371601"/>
    <lineage>
        <taxon>Bacteria</taxon>
        <taxon>Pseudomonadati</taxon>
        <taxon>Bacteroidota</taxon>
        <taxon>Bacteroidia</taxon>
        <taxon>Bacteroidales</taxon>
        <taxon>Bacteroidaceae</taxon>
        <taxon>Bacteroides</taxon>
    </lineage>
</organism>